<accession>A0A0S4JJ81</accession>
<dbReference type="Proteomes" id="UP000051952">
    <property type="component" value="Unassembled WGS sequence"/>
</dbReference>
<feature type="domain" description="N-acetyltransferase" evidence="3">
    <location>
        <begin position="1"/>
        <end position="135"/>
    </location>
</feature>
<evidence type="ECO:0000313" key="4">
    <source>
        <dbReference type="EMBL" id="CUG89465.1"/>
    </source>
</evidence>
<dbReference type="InterPro" id="IPR016181">
    <property type="entry name" value="Acyl_CoA_acyltransferase"/>
</dbReference>
<keyword evidence="2" id="KW-0012">Acyltransferase</keyword>
<name>A0A0S4JJ81_BODSA</name>
<dbReference type="InterPro" id="IPR000182">
    <property type="entry name" value="GNAT_dom"/>
</dbReference>
<dbReference type="OMA" id="EYAGAIC"/>
<dbReference type="GO" id="GO:0031415">
    <property type="term" value="C:NatA complex"/>
    <property type="evidence" value="ECO:0007669"/>
    <property type="project" value="TreeGrafter"/>
</dbReference>
<dbReference type="InterPro" id="IPR051556">
    <property type="entry name" value="N-term/lysine_N-AcTrnsfr"/>
</dbReference>
<evidence type="ECO:0000256" key="2">
    <source>
        <dbReference type="ARBA" id="ARBA00023315"/>
    </source>
</evidence>
<dbReference type="EMBL" id="CYKH01001740">
    <property type="protein sequence ID" value="CUG89465.1"/>
    <property type="molecule type" value="Genomic_DNA"/>
</dbReference>
<dbReference type="GO" id="GO:0007064">
    <property type="term" value="P:mitotic sister chromatid cohesion"/>
    <property type="evidence" value="ECO:0007669"/>
    <property type="project" value="TreeGrafter"/>
</dbReference>
<dbReference type="CDD" id="cd04301">
    <property type="entry name" value="NAT_SF"/>
    <property type="match status" value="1"/>
</dbReference>
<dbReference type="SUPFAM" id="SSF55729">
    <property type="entry name" value="Acyl-CoA N-acyltransferases (Nat)"/>
    <property type="match status" value="1"/>
</dbReference>
<dbReference type="PROSITE" id="PS51186">
    <property type="entry name" value="GNAT"/>
    <property type="match status" value="1"/>
</dbReference>
<evidence type="ECO:0000259" key="3">
    <source>
        <dbReference type="PROSITE" id="PS51186"/>
    </source>
</evidence>
<evidence type="ECO:0000256" key="1">
    <source>
        <dbReference type="ARBA" id="ARBA00022679"/>
    </source>
</evidence>
<dbReference type="GO" id="GO:0016747">
    <property type="term" value="F:acyltransferase activity, transferring groups other than amino-acyl groups"/>
    <property type="evidence" value="ECO:0007669"/>
    <property type="project" value="InterPro"/>
</dbReference>
<sequence length="154" mass="17703">MDKYIFPVTYTEAYYTNLTNAGWHAFSLLAYFHELLVGSLTCRLETTEEEGVYRLYVMTIGVLEPYRRLSIGAKMMQKLLDNVAAEQNTIISEVALHVQVGSTAFEFYKQFNFTVKEEVKEYYKDLEVRDALLLTKVVAQPNLKKGDKAPAKKK</sequence>
<organism evidence="4 5">
    <name type="scientific">Bodo saltans</name>
    <name type="common">Flagellated protozoan</name>
    <dbReference type="NCBI Taxonomy" id="75058"/>
    <lineage>
        <taxon>Eukaryota</taxon>
        <taxon>Discoba</taxon>
        <taxon>Euglenozoa</taxon>
        <taxon>Kinetoplastea</taxon>
        <taxon>Metakinetoplastina</taxon>
        <taxon>Eubodonida</taxon>
        <taxon>Bodonidae</taxon>
        <taxon>Bodo</taxon>
    </lineage>
</organism>
<protein>
    <submittedName>
        <fullName evidence="4">Acetyltransferase, putative</fullName>
    </submittedName>
</protein>
<dbReference type="Gene3D" id="3.40.630.30">
    <property type="match status" value="1"/>
</dbReference>
<dbReference type="AlphaFoldDB" id="A0A0S4JJ81"/>
<dbReference type="PANTHER" id="PTHR42919:SF8">
    <property type="entry name" value="N-ALPHA-ACETYLTRANSFERASE 50"/>
    <property type="match status" value="1"/>
</dbReference>
<keyword evidence="5" id="KW-1185">Reference proteome</keyword>
<dbReference type="VEuPathDB" id="TriTrypDB:BSAL_21195"/>
<reference evidence="5" key="1">
    <citation type="submission" date="2015-09" db="EMBL/GenBank/DDBJ databases">
        <authorList>
            <consortium name="Pathogen Informatics"/>
        </authorList>
    </citation>
    <scope>NUCLEOTIDE SEQUENCE [LARGE SCALE GENOMIC DNA]</scope>
    <source>
        <strain evidence="5">Lake Konstanz</strain>
    </source>
</reference>
<gene>
    <name evidence="4" type="ORF">BSAL_21195</name>
</gene>
<dbReference type="PANTHER" id="PTHR42919">
    <property type="entry name" value="N-ALPHA-ACETYLTRANSFERASE"/>
    <property type="match status" value="1"/>
</dbReference>
<evidence type="ECO:0000313" key="5">
    <source>
        <dbReference type="Proteomes" id="UP000051952"/>
    </source>
</evidence>
<keyword evidence="1 4" id="KW-0808">Transferase</keyword>
<proteinExistence type="predicted"/>
<dbReference type="OrthoDB" id="47374at2759"/>
<dbReference type="Pfam" id="PF00583">
    <property type="entry name" value="Acetyltransf_1"/>
    <property type="match status" value="1"/>
</dbReference>